<accession>A0A2A6DWV3</accession>
<dbReference type="EMBL" id="MOXJ01000058">
    <property type="protein sequence ID" value="PDO09215.1"/>
    <property type="molecule type" value="Genomic_DNA"/>
</dbReference>
<organism evidence="1 2">
    <name type="scientific">Candidatus Reconcilbacillus cellulovorans</name>
    <dbReference type="NCBI Taxonomy" id="1906605"/>
    <lineage>
        <taxon>Bacteria</taxon>
        <taxon>Bacillati</taxon>
        <taxon>Bacillota</taxon>
        <taxon>Bacilli</taxon>
        <taxon>Bacillales</taxon>
        <taxon>Paenibacillaceae</taxon>
        <taxon>Candidatus Reconcilbacillus</taxon>
    </lineage>
</organism>
<sequence>GRTYPVPEDLDGDSLARLQDVWLCGPGSDTLILKTGRIQWQEKENFWCQNDTVYTDQMETIAFCRTGDLIRSIKAGRAIPWTIVDRSDRSSALNVLESDRQYLYYWKKDFRSGVTLLTHFPLGRSAKPDDLQRYPFAEREWGWTWFRNGEGYGVRHTDDGTTELVRLRDRQPLFRTRKGTFVHVDPKNEHVLMARSPESQKDRRGCRLILVRLPDGMVLDQWEDRHFFYDDRHDRIVLY</sequence>
<dbReference type="AlphaFoldDB" id="A0A2A6DWV3"/>
<reference evidence="1 2" key="1">
    <citation type="submission" date="2016-12" db="EMBL/GenBank/DDBJ databases">
        <title>Candidatus Reconcilibacillus cellulovorans genome.</title>
        <authorList>
            <person name="Kolinko S."/>
            <person name="Wu Y.-W."/>
            <person name="Tachea F."/>
            <person name="Denzel E."/>
            <person name="Hiras J."/>
            <person name="Baecker N."/>
            <person name="Chan L.J."/>
            <person name="Eichorst S.A."/>
            <person name="Frey D."/>
            <person name="Adams P.D."/>
            <person name="Pray T."/>
            <person name="Tanjore D."/>
            <person name="Petzold C.J."/>
            <person name="Gladden J.M."/>
            <person name="Simmons B.A."/>
            <person name="Singer S.W."/>
        </authorList>
    </citation>
    <scope>NUCLEOTIDE SEQUENCE [LARGE SCALE GENOMIC DNA]</scope>
    <source>
        <strain evidence="1">JTherm</strain>
    </source>
</reference>
<evidence type="ECO:0000313" key="1">
    <source>
        <dbReference type="EMBL" id="PDO09215.1"/>
    </source>
</evidence>
<proteinExistence type="predicted"/>
<feature type="non-terminal residue" evidence="1">
    <location>
        <position position="1"/>
    </location>
</feature>
<evidence type="ECO:0000313" key="2">
    <source>
        <dbReference type="Proteomes" id="UP000243688"/>
    </source>
</evidence>
<dbReference type="Proteomes" id="UP000243688">
    <property type="component" value="Unassembled WGS sequence"/>
</dbReference>
<protein>
    <submittedName>
        <fullName evidence="1">Uncharacterized protein</fullName>
    </submittedName>
</protein>
<name>A0A2A6DWV3_9BACL</name>
<comment type="caution">
    <text evidence="1">The sequence shown here is derived from an EMBL/GenBank/DDBJ whole genome shotgun (WGS) entry which is preliminary data.</text>
</comment>
<gene>
    <name evidence="1" type="ORF">BLM47_13775</name>
</gene>